<gene>
    <name evidence="1" type="ORF">DV515_00019853</name>
</gene>
<sequence>EGEGSLWLGLSQERLLLLRPPLPPGGTAGAGAGPPARQGALLELGLPLAGDPAWCRARFHRRSKVLTVRMPLRV</sequence>
<evidence type="ECO:0008006" key="3">
    <source>
        <dbReference type="Google" id="ProtNLM"/>
    </source>
</evidence>
<feature type="non-terminal residue" evidence="1">
    <location>
        <position position="1"/>
    </location>
</feature>
<proteinExistence type="predicted"/>
<dbReference type="EMBL" id="QUSF01013827">
    <property type="protein sequence ID" value="RLV61944.1"/>
    <property type="molecule type" value="Genomic_DNA"/>
</dbReference>
<protein>
    <recommendedName>
        <fullName evidence="3">PIH1D1/2/3 CS-like domain-containing protein</fullName>
    </recommendedName>
</protein>
<evidence type="ECO:0000313" key="1">
    <source>
        <dbReference type="EMBL" id="RLV61944.1"/>
    </source>
</evidence>
<evidence type="ECO:0000313" key="2">
    <source>
        <dbReference type="Proteomes" id="UP000276834"/>
    </source>
</evidence>
<dbReference type="AlphaFoldDB" id="A0A3L8Q3L8"/>
<comment type="caution">
    <text evidence="1">The sequence shown here is derived from an EMBL/GenBank/DDBJ whole genome shotgun (WGS) entry which is preliminary data.</text>
</comment>
<dbReference type="Proteomes" id="UP000276834">
    <property type="component" value="Unassembled WGS sequence"/>
</dbReference>
<name>A0A3L8Q3L8_CHLGU</name>
<accession>A0A3L8Q3L8</accession>
<organism evidence="1 2">
    <name type="scientific">Chloebia gouldiae</name>
    <name type="common">Gouldian finch</name>
    <name type="synonym">Erythrura gouldiae</name>
    <dbReference type="NCBI Taxonomy" id="44316"/>
    <lineage>
        <taxon>Eukaryota</taxon>
        <taxon>Metazoa</taxon>
        <taxon>Chordata</taxon>
        <taxon>Craniata</taxon>
        <taxon>Vertebrata</taxon>
        <taxon>Euteleostomi</taxon>
        <taxon>Archelosauria</taxon>
        <taxon>Archosauria</taxon>
        <taxon>Dinosauria</taxon>
        <taxon>Saurischia</taxon>
        <taxon>Theropoda</taxon>
        <taxon>Coelurosauria</taxon>
        <taxon>Aves</taxon>
        <taxon>Neognathae</taxon>
        <taxon>Neoaves</taxon>
        <taxon>Telluraves</taxon>
        <taxon>Australaves</taxon>
        <taxon>Passeriformes</taxon>
        <taxon>Passeroidea</taxon>
        <taxon>Passeridae</taxon>
        <taxon>Chloebia</taxon>
    </lineage>
</organism>
<reference evidence="1 2" key="1">
    <citation type="journal article" date="2018" name="Proc. R. Soc. B">
        <title>A non-coding region near Follistatin controls head colour polymorphism in the Gouldian finch.</title>
        <authorList>
            <person name="Toomey M.B."/>
            <person name="Marques C.I."/>
            <person name="Andrade P."/>
            <person name="Araujo P.M."/>
            <person name="Sabatino S."/>
            <person name="Gazda M.A."/>
            <person name="Afonso S."/>
            <person name="Lopes R.J."/>
            <person name="Corbo J.C."/>
            <person name="Carneiro M."/>
        </authorList>
    </citation>
    <scope>NUCLEOTIDE SEQUENCE [LARGE SCALE GENOMIC DNA]</scope>
    <source>
        <strain evidence="1">Red01</strain>
        <tissue evidence="1">Muscle</tissue>
    </source>
</reference>
<keyword evidence="2" id="KW-1185">Reference proteome</keyword>